<dbReference type="VEuPathDB" id="FungiDB:PV09_00170"/>
<dbReference type="Gene3D" id="3.40.50.1820">
    <property type="entry name" value="alpha/beta hydrolase"/>
    <property type="match status" value="1"/>
</dbReference>
<accession>A0A0D1Y2G4</accession>
<evidence type="ECO:0000313" key="7">
    <source>
        <dbReference type="Proteomes" id="UP000053259"/>
    </source>
</evidence>
<dbReference type="HOGENOM" id="CLU_019414_0_2_1"/>
<dbReference type="PANTHER" id="PTHR21661:SF35">
    <property type="entry name" value="EPOXIDE HYDROLASE"/>
    <property type="match status" value="1"/>
</dbReference>
<dbReference type="Proteomes" id="UP000053259">
    <property type="component" value="Unassembled WGS sequence"/>
</dbReference>
<keyword evidence="7" id="KW-1185">Reference proteome</keyword>
<feature type="active site" description="Nucleophile" evidence="4">
    <location>
        <position position="181"/>
    </location>
</feature>
<name>A0A0D1Y2G4_9PEZI</name>
<evidence type="ECO:0000259" key="5">
    <source>
        <dbReference type="Pfam" id="PF06441"/>
    </source>
</evidence>
<comment type="similarity">
    <text evidence="1">Belongs to the peptidase S33 family.</text>
</comment>
<feature type="active site" description="Proton acceptor" evidence="4">
    <location>
        <position position="377"/>
    </location>
</feature>
<feature type="domain" description="Epoxide hydrolase N-terminal" evidence="5">
    <location>
        <begin position="5"/>
        <end position="115"/>
    </location>
</feature>
<reference evidence="6 7" key="1">
    <citation type="submission" date="2015-01" db="EMBL/GenBank/DDBJ databases">
        <title>The Genome Sequence of Ochroconis gallopava CBS43764.</title>
        <authorList>
            <consortium name="The Broad Institute Genomics Platform"/>
            <person name="Cuomo C."/>
            <person name="de Hoog S."/>
            <person name="Gorbushina A."/>
            <person name="Stielow B."/>
            <person name="Teixiera M."/>
            <person name="Abouelleil A."/>
            <person name="Chapman S.B."/>
            <person name="Priest M."/>
            <person name="Young S.K."/>
            <person name="Wortman J."/>
            <person name="Nusbaum C."/>
            <person name="Birren B."/>
        </authorList>
    </citation>
    <scope>NUCLEOTIDE SEQUENCE [LARGE SCALE GENOMIC DNA]</scope>
    <source>
        <strain evidence="6 7">CBS 43764</strain>
    </source>
</reference>
<dbReference type="STRING" id="253628.A0A0D1Y2G4"/>
<dbReference type="RefSeq" id="XP_016219115.1">
    <property type="nucleotide sequence ID" value="XM_016352858.1"/>
</dbReference>
<dbReference type="InterPro" id="IPR010497">
    <property type="entry name" value="Epoxide_hydro_N"/>
</dbReference>
<proteinExistence type="inferred from homology"/>
<dbReference type="InterPro" id="IPR000639">
    <property type="entry name" value="Epox_hydrolase-like"/>
</dbReference>
<gene>
    <name evidence="6" type="ORF">PV09_00170</name>
</gene>
<dbReference type="PANTHER" id="PTHR21661">
    <property type="entry name" value="EPOXIDE HYDROLASE 1-RELATED"/>
    <property type="match status" value="1"/>
</dbReference>
<evidence type="ECO:0000256" key="4">
    <source>
        <dbReference type="PIRSR" id="PIRSR001112-1"/>
    </source>
</evidence>
<sequence>MVTSKPFKIQISDQELEILRQKLELARLPDQPEGYTIKQGVPVPEISRIVEHWKTDFLPKWREHEAKLNELPMFTRPVQSQGFGTLDIHFIHATSKAENAIPLLFVHGWPGSFIEASKIVSKLTDPGEGKQAFHVVAPSLPNYGFSEGVKKRGFNLAHYGHVCNQLMLDLGYDQYVAQGGDWGSIITRIMGRFHADHMRAVHVNMLAFQPSNVLKQPWLLLTALLPSFWPTKLERQGLKNGVQYTVDGNKYYEIQRTRPQTVAYCLSDSPVALLGWVYEKLIHWTDDYPWTPDEILIWISIYWFSRAGPGASVRTYFEAHDEDAQWRGAETEYRFWDWQKALLGTSQFPRDIINIPRFLARTLGKVVFERQHTSGGHFAAWERPDELVADLQDMFGPGGGAHGCVASVPK</sequence>
<dbReference type="SUPFAM" id="SSF53474">
    <property type="entry name" value="alpha/beta-Hydrolases"/>
    <property type="match status" value="1"/>
</dbReference>
<dbReference type="GeneID" id="27308143"/>
<dbReference type="EMBL" id="KN847529">
    <property type="protein sequence ID" value="KIW09246.1"/>
    <property type="molecule type" value="Genomic_DNA"/>
</dbReference>
<dbReference type="PIRSF" id="PIRSF001112">
    <property type="entry name" value="Epoxide_hydrolase"/>
    <property type="match status" value="1"/>
</dbReference>
<dbReference type="InterPro" id="IPR016292">
    <property type="entry name" value="Epoxide_hydrolase"/>
</dbReference>
<evidence type="ECO:0000256" key="2">
    <source>
        <dbReference type="ARBA" id="ARBA00022797"/>
    </source>
</evidence>
<dbReference type="GO" id="GO:0004301">
    <property type="term" value="F:epoxide hydrolase activity"/>
    <property type="evidence" value="ECO:0007669"/>
    <property type="project" value="TreeGrafter"/>
</dbReference>
<feature type="active site" description="Proton donor" evidence="4">
    <location>
        <position position="316"/>
    </location>
</feature>
<evidence type="ECO:0000256" key="3">
    <source>
        <dbReference type="ARBA" id="ARBA00022801"/>
    </source>
</evidence>
<protein>
    <recommendedName>
        <fullName evidence="5">Epoxide hydrolase N-terminal domain-containing protein</fullName>
    </recommendedName>
</protein>
<organism evidence="6 7">
    <name type="scientific">Verruconis gallopava</name>
    <dbReference type="NCBI Taxonomy" id="253628"/>
    <lineage>
        <taxon>Eukaryota</taxon>
        <taxon>Fungi</taxon>
        <taxon>Dikarya</taxon>
        <taxon>Ascomycota</taxon>
        <taxon>Pezizomycotina</taxon>
        <taxon>Dothideomycetes</taxon>
        <taxon>Pleosporomycetidae</taxon>
        <taxon>Venturiales</taxon>
        <taxon>Sympoventuriaceae</taxon>
        <taxon>Verruconis</taxon>
    </lineage>
</organism>
<keyword evidence="2" id="KW-0058">Aromatic hydrocarbons catabolism</keyword>
<keyword evidence="3" id="KW-0378">Hydrolase</keyword>
<dbReference type="InterPro" id="IPR029058">
    <property type="entry name" value="AB_hydrolase_fold"/>
</dbReference>
<dbReference type="InParanoid" id="A0A0D1Y2G4"/>
<dbReference type="AlphaFoldDB" id="A0A0D1Y2G4"/>
<dbReference type="OrthoDB" id="7130006at2759"/>
<evidence type="ECO:0000313" key="6">
    <source>
        <dbReference type="EMBL" id="KIW09246.1"/>
    </source>
</evidence>
<evidence type="ECO:0000256" key="1">
    <source>
        <dbReference type="ARBA" id="ARBA00010088"/>
    </source>
</evidence>
<dbReference type="PRINTS" id="PR00412">
    <property type="entry name" value="EPOXHYDRLASE"/>
</dbReference>
<dbReference type="GO" id="GO:0097176">
    <property type="term" value="P:epoxide metabolic process"/>
    <property type="evidence" value="ECO:0007669"/>
    <property type="project" value="TreeGrafter"/>
</dbReference>
<dbReference type="Pfam" id="PF06441">
    <property type="entry name" value="EHN"/>
    <property type="match status" value="1"/>
</dbReference>